<dbReference type="PROSITE" id="PS01357">
    <property type="entry name" value="ZF_ZZ_1"/>
    <property type="match status" value="1"/>
</dbReference>
<organism evidence="17 18">
    <name type="scientific">Salvia divinorum</name>
    <name type="common">Maria pastora</name>
    <name type="synonym">Diviner's sage</name>
    <dbReference type="NCBI Taxonomy" id="28513"/>
    <lineage>
        <taxon>Eukaryota</taxon>
        <taxon>Viridiplantae</taxon>
        <taxon>Streptophyta</taxon>
        <taxon>Embryophyta</taxon>
        <taxon>Tracheophyta</taxon>
        <taxon>Spermatophyta</taxon>
        <taxon>Magnoliopsida</taxon>
        <taxon>eudicotyledons</taxon>
        <taxon>Gunneridae</taxon>
        <taxon>Pentapetalae</taxon>
        <taxon>asterids</taxon>
        <taxon>lamiids</taxon>
        <taxon>Lamiales</taxon>
        <taxon>Lamiaceae</taxon>
        <taxon>Nepetoideae</taxon>
        <taxon>Mentheae</taxon>
        <taxon>Salviinae</taxon>
        <taxon>Salvia</taxon>
        <taxon>Salvia subgen. Calosphace</taxon>
    </lineage>
</organism>
<sequence>MGRSRAASQAAADDPGQSRSKRKRTAQNVENTDSAPPVPGITDGKKALYHCNYCNKDISGKTRIKCVICSDFDLCVECFSVGGEVYPHKCNHPYRVMDNLAFPLICPDWNADEEMLLLEGIEMYGLANWSEVAEHVGTKSRSQCIEHYNRVYMNSPCFPLPDMSHVVGKNKEELLAMAKVNDETKKGATMSGEVDGKEASPFAARIKMEDQKKEGQTGRSSSSISSEAGTIAGSSCAKMATGAGKRASEKALTKDDLNAPKVEELHLDRSIGEKKPRTSDNEGVSMKELSGYNSKRQEFEIEYDNDAEQLLADMEFKDTDTDAERELKIRILHIYSKRLDERKRRKDFILERNLLYPDPFERDLTLEEKELCHRYRVFMRFHSKEEHDELLRSVVEEQRILKRIQDLQEARAAGCRTACEAERFIEQKMKREFEENARRGKESSQVGTGGKYLQRINHQKGDQDTSPRGGNKSPSVLDPVGQESSSNRRGFAGFDVSDKWDVSGFIGADILSEAEKQLCVEIRILPAHYLNMLQTMSMRILSGNLTKKADAHGLFNVDPGKVDKVYDMLIRKGIAQI</sequence>
<evidence type="ECO:0000259" key="12">
    <source>
        <dbReference type="PROSITE" id="PS50090"/>
    </source>
</evidence>
<dbReference type="SUPFAM" id="SSF46689">
    <property type="entry name" value="Homeodomain-like"/>
    <property type="match status" value="2"/>
</dbReference>
<evidence type="ECO:0000256" key="10">
    <source>
        <dbReference type="PROSITE-ProRule" id="PRU00228"/>
    </source>
</evidence>
<dbReference type="InterPro" id="IPR043145">
    <property type="entry name" value="Znf_ZZ_sf"/>
</dbReference>
<dbReference type="InterPro" id="IPR000433">
    <property type="entry name" value="Znf_ZZ"/>
</dbReference>
<name>A0ABD1IFR0_SALDI</name>
<dbReference type="PIRSF" id="PIRSF025024">
    <property type="entry name" value="Transcriptional_adaptor_2"/>
    <property type="match status" value="1"/>
</dbReference>
<dbReference type="FunFam" id="1.10.10.60:FF:000115">
    <property type="entry name" value="Transcriptional adapter 2"/>
    <property type="match status" value="1"/>
</dbReference>
<dbReference type="PANTHER" id="PTHR12374">
    <property type="entry name" value="TRANSCRIPTIONAL ADAPTOR 2 ADA2 -RELATED"/>
    <property type="match status" value="1"/>
</dbReference>
<evidence type="ECO:0000313" key="17">
    <source>
        <dbReference type="EMBL" id="KAL1567553.1"/>
    </source>
</evidence>
<keyword evidence="2" id="KW-0479">Metal-binding</keyword>
<dbReference type="FunFam" id="1.10.10.10:FF:000087">
    <property type="entry name" value="Transcriptional adapter 2"/>
    <property type="match status" value="1"/>
</dbReference>
<dbReference type="PANTHER" id="PTHR12374:SF20">
    <property type="entry name" value="TRANSCRIPTIONAL ADAPTER 2-ALPHA"/>
    <property type="match status" value="1"/>
</dbReference>
<keyword evidence="5 9" id="KW-0805">Transcription regulation</keyword>
<dbReference type="PROSITE" id="PS51293">
    <property type="entry name" value="SANT"/>
    <property type="match status" value="1"/>
</dbReference>
<feature type="compositionally biased region" description="Basic and acidic residues" evidence="11">
    <location>
        <begin position="247"/>
        <end position="280"/>
    </location>
</feature>
<evidence type="ECO:0000256" key="3">
    <source>
        <dbReference type="ARBA" id="ARBA00022771"/>
    </source>
</evidence>
<feature type="region of interest" description="Disordered" evidence="11">
    <location>
        <begin position="1"/>
        <end position="41"/>
    </location>
</feature>
<feature type="region of interest" description="Disordered" evidence="11">
    <location>
        <begin position="247"/>
        <end position="285"/>
    </location>
</feature>
<dbReference type="SMART" id="SM00291">
    <property type="entry name" value="ZnF_ZZ"/>
    <property type="match status" value="1"/>
</dbReference>
<dbReference type="PROSITE" id="PS50135">
    <property type="entry name" value="ZF_ZZ_2"/>
    <property type="match status" value="1"/>
</dbReference>
<evidence type="ECO:0000259" key="13">
    <source>
        <dbReference type="PROSITE" id="PS50135"/>
    </source>
</evidence>
<dbReference type="GO" id="GO:0005634">
    <property type="term" value="C:nucleus"/>
    <property type="evidence" value="ECO:0007669"/>
    <property type="project" value="UniProtKB-SubCell"/>
</dbReference>
<dbReference type="EMBL" id="JBEAFC010000002">
    <property type="protein sequence ID" value="KAL1567553.1"/>
    <property type="molecule type" value="Genomic_DNA"/>
</dbReference>
<dbReference type="GO" id="GO:0003677">
    <property type="term" value="F:DNA binding"/>
    <property type="evidence" value="ECO:0007669"/>
    <property type="project" value="UniProtKB-KW"/>
</dbReference>
<dbReference type="Gene3D" id="1.10.10.60">
    <property type="entry name" value="Homeodomain-like"/>
    <property type="match status" value="1"/>
</dbReference>
<feature type="domain" description="SANT" evidence="15">
    <location>
        <begin position="104"/>
        <end position="156"/>
    </location>
</feature>
<evidence type="ECO:0000256" key="11">
    <source>
        <dbReference type="SAM" id="MobiDB-lite"/>
    </source>
</evidence>
<feature type="domain" description="Myb-like" evidence="12">
    <location>
        <begin position="109"/>
        <end position="152"/>
    </location>
</feature>
<dbReference type="InterPro" id="IPR055141">
    <property type="entry name" value="TADA2A_B-like_dom"/>
</dbReference>
<evidence type="ECO:0000256" key="6">
    <source>
        <dbReference type="ARBA" id="ARBA00023125"/>
    </source>
</evidence>
<evidence type="ECO:0000259" key="16">
    <source>
        <dbReference type="PROSITE" id="PS51294"/>
    </source>
</evidence>
<evidence type="ECO:0000256" key="1">
    <source>
        <dbReference type="ARBA" id="ARBA00004123"/>
    </source>
</evidence>
<feature type="compositionally biased region" description="Low complexity" evidence="11">
    <location>
        <begin position="1"/>
        <end position="17"/>
    </location>
</feature>
<dbReference type="InterPro" id="IPR036388">
    <property type="entry name" value="WH-like_DNA-bd_sf"/>
</dbReference>
<feature type="domain" description="SWIRM" evidence="14">
    <location>
        <begin position="491"/>
        <end position="577"/>
    </location>
</feature>
<dbReference type="SUPFAM" id="SSF57850">
    <property type="entry name" value="RING/U-box"/>
    <property type="match status" value="1"/>
</dbReference>
<comment type="subcellular location">
    <subcellularLocation>
        <location evidence="1 9">Nucleus</location>
    </subcellularLocation>
</comment>
<keyword evidence="18" id="KW-1185">Reference proteome</keyword>
<dbReference type="InterPro" id="IPR001005">
    <property type="entry name" value="SANT/Myb"/>
</dbReference>
<keyword evidence="7 9" id="KW-0804">Transcription</keyword>
<reference evidence="17 18" key="1">
    <citation type="submission" date="2024-06" db="EMBL/GenBank/DDBJ databases">
        <title>A chromosome level genome sequence of Diviner's sage (Salvia divinorum).</title>
        <authorList>
            <person name="Ford S.A."/>
            <person name="Ro D.-K."/>
            <person name="Ness R.W."/>
            <person name="Phillips M.A."/>
        </authorList>
    </citation>
    <scope>NUCLEOTIDE SEQUENCE [LARGE SCALE GENOMIC DNA]</scope>
    <source>
        <strain evidence="17">SAF-2024a</strain>
        <tissue evidence="17">Leaf</tissue>
    </source>
</reference>
<dbReference type="Pfam" id="PF22941">
    <property type="entry name" value="TADA2A-like_3rd"/>
    <property type="match status" value="1"/>
</dbReference>
<dbReference type="InterPro" id="IPR017884">
    <property type="entry name" value="SANT_dom"/>
</dbReference>
<evidence type="ECO:0000256" key="2">
    <source>
        <dbReference type="ARBA" id="ARBA00022723"/>
    </source>
</evidence>
<evidence type="ECO:0000313" key="18">
    <source>
        <dbReference type="Proteomes" id="UP001567538"/>
    </source>
</evidence>
<accession>A0ABD1IFR0</accession>
<feature type="compositionally biased region" description="Low complexity" evidence="11">
    <location>
        <begin position="217"/>
        <end position="230"/>
    </location>
</feature>
<dbReference type="FunFam" id="3.30.60.90:FF:000013">
    <property type="entry name" value="Transcriptional adapter"/>
    <property type="match status" value="1"/>
</dbReference>
<evidence type="ECO:0000256" key="7">
    <source>
        <dbReference type="ARBA" id="ARBA00023163"/>
    </source>
</evidence>
<proteinExistence type="predicted"/>
<comment type="caution">
    <text evidence="17">The sequence shown here is derived from an EMBL/GenBank/DDBJ whole genome shotgun (WGS) entry which is preliminary data.</text>
</comment>
<dbReference type="SMART" id="SM00717">
    <property type="entry name" value="SANT"/>
    <property type="match status" value="1"/>
</dbReference>
<dbReference type="InterPro" id="IPR007526">
    <property type="entry name" value="SWIRM"/>
</dbReference>
<keyword evidence="4" id="KW-0862">Zinc</keyword>
<feature type="region of interest" description="Disordered" evidence="11">
    <location>
        <begin position="209"/>
        <end position="230"/>
    </location>
</feature>
<feature type="region of interest" description="Disordered" evidence="11">
    <location>
        <begin position="458"/>
        <end position="489"/>
    </location>
</feature>
<feature type="domain" description="HTH myb-type" evidence="16">
    <location>
        <begin position="109"/>
        <end position="156"/>
    </location>
</feature>
<evidence type="ECO:0000259" key="14">
    <source>
        <dbReference type="PROSITE" id="PS50934"/>
    </source>
</evidence>
<dbReference type="Proteomes" id="UP001567538">
    <property type="component" value="Unassembled WGS sequence"/>
</dbReference>
<feature type="domain" description="ZZ-type" evidence="13">
    <location>
        <begin position="46"/>
        <end position="102"/>
    </location>
</feature>
<evidence type="ECO:0000256" key="8">
    <source>
        <dbReference type="ARBA" id="ARBA00023242"/>
    </source>
</evidence>
<gene>
    <name evidence="17" type="ORF">AAHA92_03020</name>
</gene>
<dbReference type="PROSITE" id="PS51294">
    <property type="entry name" value="HTH_MYB"/>
    <property type="match status" value="1"/>
</dbReference>
<dbReference type="Gene3D" id="1.10.10.10">
    <property type="entry name" value="Winged helix-like DNA-binding domain superfamily/Winged helix DNA-binding domain"/>
    <property type="match status" value="1"/>
</dbReference>
<dbReference type="InterPro" id="IPR016827">
    <property type="entry name" value="Ada2/TADA2"/>
</dbReference>
<dbReference type="InterPro" id="IPR009057">
    <property type="entry name" value="Homeodomain-like_sf"/>
</dbReference>
<dbReference type="InterPro" id="IPR041983">
    <property type="entry name" value="ADA2-like_ZZ"/>
</dbReference>
<evidence type="ECO:0000256" key="9">
    <source>
        <dbReference type="PIRNR" id="PIRNR025024"/>
    </source>
</evidence>
<dbReference type="PROSITE" id="PS50090">
    <property type="entry name" value="MYB_LIKE"/>
    <property type="match status" value="1"/>
</dbReference>
<dbReference type="GO" id="GO:0003713">
    <property type="term" value="F:transcription coactivator activity"/>
    <property type="evidence" value="ECO:0007669"/>
    <property type="project" value="UniProtKB-ARBA"/>
</dbReference>
<evidence type="ECO:0000256" key="5">
    <source>
        <dbReference type="ARBA" id="ARBA00023015"/>
    </source>
</evidence>
<keyword evidence="8 9" id="KW-0539">Nucleus</keyword>
<dbReference type="PROSITE" id="PS50934">
    <property type="entry name" value="SWIRM"/>
    <property type="match status" value="1"/>
</dbReference>
<dbReference type="InterPro" id="IPR017930">
    <property type="entry name" value="Myb_dom"/>
</dbReference>
<dbReference type="AlphaFoldDB" id="A0ABD1IFR0"/>
<dbReference type="GO" id="GO:0008270">
    <property type="term" value="F:zinc ion binding"/>
    <property type="evidence" value="ECO:0007669"/>
    <property type="project" value="UniProtKB-KW"/>
</dbReference>
<evidence type="ECO:0000256" key="4">
    <source>
        <dbReference type="ARBA" id="ARBA00022833"/>
    </source>
</evidence>
<dbReference type="CDD" id="cd02335">
    <property type="entry name" value="ZZ_ADA2"/>
    <property type="match status" value="1"/>
</dbReference>
<dbReference type="Pfam" id="PF00249">
    <property type="entry name" value="Myb_DNA-binding"/>
    <property type="match status" value="1"/>
</dbReference>
<protein>
    <recommendedName>
        <fullName evidence="9">Transcriptional adapter</fullName>
    </recommendedName>
</protein>
<dbReference type="Gene3D" id="3.30.60.90">
    <property type="match status" value="1"/>
</dbReference>
<keyword evidence="3 10" id="KW-0863">Zinc-finger</keyword>
<dbReference type="CDD" id="cd00167">
    <property type="entry name" value="SANT"/>
    <property type="match status" value="1"/>
</dbReference>
<evidence type="ECO:0000259" key="15">
    <source>
        <dbReference type="PROSITE" id="PS51293"/>
    </source>
</evidence>
<dbReference type="Pfam" id="PF25299">
    <property type="entry name" value="ZZ_ADA2"/>
    <property type="match status" value="1"/>
</dbReference>
<keyword evidence="6" id="KW-0238">DNA-binding</keyword>